<dbReference type="EMBL" id="CATNWA010019300">
    <property type="protein sequence ID" value="CAI9612404.1"/>
    <property type="molecule type" value="Genomic_DNA"/>
</dbReference>
<name>A0ABN9GSG8_9NEOB</name>
<organism evidence="1 2">
    <name type="scientific">Staurois parvus</name>
    <dbReference type="NCBI Taxonomy" id="386267"/>
    <lineage>
        <taxon>Eukaryota</taxon>
        <taxon>Metazoa</taxon>
        <taxon>Chordata</taxon>
        <taxon>Craniata</taxon>
        <taxon>Vertebrata</taxon>
        <taxon>Euteleostomi</taxon>
        <taxon>Amphibia</taxon>
        <taxon>Batrachia</taxon>
        <taxon>Anura</taxon>
        <taxon>Neobatrachia</taxon>
        <taxon>Ranoidea</taxon>
        <taxon>Ranidae</taxon>
        <taxon>Staurois</taxon>
    </lineage>
</organism>
<proteinExistence type="predicted"/>
<gene>
    <name evidence="1" type="ORF">SPARVUS_LOCUS14706706</name>
</gene>
<feature type="non-terminal residue" evidence="1">
    <location>
        <position position="66"/>
    </location>
</feature>
<protein>
    <submittedName>
        <fullName evidence="1">Uncharacterized protein</fullName>
    </submittedName>
</protein>
<keyword evidence="2" id="KW-1185">Reference proteome</keyword>
<accession>A0ABN9GSG8</accession>
<comment type="caution">
    <text evidence="1">The sequence shown here is derived from an EMBL/GenBank/DDBJ whole genome shotgun (WGS) entry which is preliminary data.</text>
</comment>
<sequence>MQLRDQVGSERGCGLLDGVCRARLSFPGMSRAVKVSVSLSLSSGGGCWGRGAGVLLVSVRFSLRGG</sequence>
<dbReference type="Proteomes" id="UP001162483">
    <property type="component" value="Unassembled WGS sequence"/>
</dbReference>
<evidence type="ECO:0000313" key="1">
    <source>
        <dbReference type="EMBL" id="CAI9612404.1"/>
    </source>
</evidence>
<reference evidence="1" key="1">
    <citation type="submission" date="2023-05" db="EMBL/GenBank/DDBJ databases">
        <authorList>
            <person name="Stuckert A."/>
        </authorList>
    </citation>
    <scope>NUCLEOTIDE SEQUENCE</scope>
</reference>
<evidence type="ECO:0000313" key="2">
    <source>
        <dbReference type="Proteomes" id="UP001162483"/>
    </source>
</evidence>